<accession>A0A2W2DEI7</accession>
<gene>
    <name evidence="1" type="ORF">C1I99_13860</name>
</gene>
<keyword evidence="2" id="KW-1185">Reference proteome</keyword>
<proteinExistence type="predicted"/>
<name>A0A2W2DEI7_9ACTN</name>
<reference evidence="1 2" key="1">
    <citation type="submission" date="2018-01" db="EMBL/GenBank/DDBJ databases">
        <title>Draft genome sequence of Salinispora sp. 13K206.</title>
        <authorList>
            <person name="Sahin N."/>
            <person name="Saygin H."/>
            <person name="Ay H."/>
        </authorList>
    </citation>
    <scope>NUCLEOTIDE SEQUENCE [LARGE SCALE GENOMIC DNA]</scope>
    <source>
        <strain evidence="1 2">13K206</strain>
    </source>
</reference>
<sequence>MTRAPSNLLAVRRLLLAHLNVDESRVRSQDLEPAEVGIVGDRAHRGGYHCGSDRVVPNDYSVVESPRDRAGLTTDASALDVGLFEVRSGGRTHNLYSFSTWCVGQCVASAPDTRDIREIIYSPDGKVVRRWDRLGRRSSGDSSHLWHTHFSWFRDSIKAGRDQTPLFRRYLTTIGLIEGDDMTPEQDLRLKRVEAALLGTGRDGFGFAIKDVDGRPGPVEPLAQRLADLSYALVSGPAGSGAYIAQVLPRVEARLAELAGKGGTDVPAIVAGVLAELTPEKIAEAIPPTMARQLADELARRLAAPDAS</sequence>
<dbReference type="EMBL" id="POUB01000079">
    <property type="protein sequence ID" value="PZF98267.1"/>
    <property type="molecule type" value="Genomic_DNA"/>
</dbReference>
<organism evidence="1 2">
    <name type="scientific">Micromonospora deserti</name>
    <dbReference type="NCBI Taxonomy" id="2070366"/>
    <lineage>
        <taxon>Bacteria</taxon>
        <taxon>Bacillati</taxon>
        <taxon>Actinomycetota</taxon>
        <taxon>Actinomycetes</taxon>
        <taxon>Micromonosporales</taxon>
        <taxon>Micromonosporaceae</taxon>
        <taxon>Micromonospora</taxon>
    </lineage>
</organism>
<dbReference type="OrthoDB" id="3400966at2"/>
<evidence type="ECO:0000313" key="2">
    <source>
        <dbReference type="Proteomes" id="UP000248749"/>
    </source>
</evidence>
<comment type="caution">
    <text evidence="1">The sequence shown here is derived from an EMBL/GenBank/DDBJ whole genome shotgun (WGS) entry which is preliminary data.</text>
</comment>
<dbReference type="Proteomes" id="UP000248749">
    <property type="component" value="Unassembled WGS sequence"/>
</dbReference>
<dbReference type="AlphaFoldDB" id="A0A2W2DEI7"/>
<evidence type="ECO:0000313" key="1">
    <source>
        <dbReference type="EMBL" id="PZF98267.1"/>
    </source>
</evidence>
<dbReference type="RefSeq" id="WP_111134627.1">
    <property type="nucleotide sequence ID" value="NZ_POUB01000079.1"/>
</dbReference>
<protein>
    <submittedName>
        <fullName evidence="1">Uncharacterized protein</fullName>
    </submittedName>
</protein>